<dbReference type="AlphaFoldDB" id="L7FG54"/>
<name>L7FG54_STRT8</name>
<gene>
    <name evidence="1" type="ORF">STRTUCAR8_08634</name>
</gene>
<evidence type="ECO:0000313" key="2">
    <source>
        <dbReference type="Proteomes" id="UP000010931"/>
    </source>
</evidence>
<comment type="caution">
    <text evidence="1">The sequence shown here is derived from an EMBL/GenBank/DDBJ whole genome shotgun (WGS) entry which is preliminary data.</text>
</comment>
<accession>L7FG54</accession>
<keyword evidence="2" id="KW-1185">Reference proteome</keyword>
<sequence>MTTTFVAMNHRGPIATALTVEAAQREAVRTARQGFGASEYDYFWVDSKPFVTRPGECVLMRKPKGKRVLPAEGTSYKVVATAYVADEKTFADSPFPVGIRATPGGAELDVSAFLVKAVFAELISKADDDPKALVVELAGMADLLRSAVGQGRDSHARHAFDEKMQGFVKEFADDGVIPVYGDAVRRMAERLSQIAAPRPVPGQREAGAA</sequence>
<reference evidence="1 2" key="1">
    <citation type="journal article" date="2011" name="Plasmid">
        <title>Streptomyces turgidiscabies Car8 contains a modular pathogenicity island that shares virulence genes with other actinobacterial plant pathogens.</title>
        <authorList>
            <person name="Huguet-Tapia J.C."/>
            <person name="Badger J.H."/>
            <person name="Loria R."/>
            <person name="Pettis G.S."/>
        </authorList>
    </citation>
    <scope>NUCLEOTIDE SEQUENCE [LARGE SCALE GENOMIC DNA]</scope>
    <source>
        <strain evidence="1 2">Car8</strain>
    </source>
</reference>
<dbReference type="RefSeq" id="WP_006374667.1">
    <property type="nucleotide sequence ID" value="NZ_AEJB01000107.1"/>
</dbReference>
<evidence type="ECO:0008006" key="3">
    <source>
        <dbReference type="Google" id="ProtNLM"/>
    </source>
</evidence>
<evidence type="ECO:0000313" key="1">
    <source>
        <dbReference type="EMBL" id="ELP70041.1"/>
    </source>
</evidence>
<proteinExistence type="predicted"/>
<dbReference type="PATRIC" id="fig|698760.3.peg.1310"/>
<dbReference type="Proteomes" id="UP000010931">
    <property type="component" value="Unassembled WGS sequence"/>
</dbReference>
<organism evidence="1 2">
    <name type="scientific">Streptomyces turgidiscabies (strain Car8)</name>
    <dbReference type="NCBI Taxonomy" id="698760"/>
    <lineage>
        <taxon>Bacteria</taxon>
        <taxon>Bacillati</taxon>
        <taxon>Actinomycetota</taxon>
        <taxon>Actinomycetes</taxon>
        <taxon>Kitasatosporales</taxon>
        <taxon>Streptomycetaceae</taxon>
        <taxon>Streptomyces</taxon>
    </lineage>
</organism>
<dbReference type="EMBL" id="AEJB01000107">
    <property type="protein sequence ID" value="ELP70041.1"/>
    <property type="molecule type" value="Genomic_DNA"/>
</dbReference>
<protein>
    <recommendedName>
        <fullName evidence="3">Phage protein</fullName>
    </recommendedName>
</protein>